<evidence type="ECO:0000313" key="4">
    <source>
        <dbReference type="Proteomes" id="UP000694395"/>
    </source>
</evidence>
<keyword evidence="4" id="KW-1185">Reference proteome</keyword>
<feature type="compositionally biased region" description="Polar residues" evidence="1">
    <location>
        <begin position="257"/>
        <end position="267"/>
    </location>
</feature>
<proteinExistence type="predicted"/>
<feature type="chain" id="PRO_5035420290" evidence="2">
    <location>
        <begin position="35"/>
        <end position="267"/>
    </location>
</feature>
<evidence type="ECO:0000313" key="3">
    <source>
        <dbReference type="Ensembl" id="ENSOMYP00000139529.1"/>
    </source>
</evidence>
<sequence>MNMPPRCPASRTNSFDLATTFSLCVCLFVRLCLSVCPSVSVCLSVCVCASCSLRLAKKSWFGNFISLEKEEQIFVVIRDKPLSSVKADIVHAFLSIPSLSHSVISQTSFRAEYKTSGGPSVFQKPVKFQVDIAFSEGEREREREKAEREGKREAGIYSVTFSLISGPSRRFKRVVETIQAQLLSSHDQPMGVSDPFPDEKNSRPHGTPTRQNSRRSEGGGDRCEWGERGDGGGIGGGIGGSGGVLQRRGSGKERTRLLSSNGTQSQP</sequence>
<organism evidence="3 4">
    <name type="scientific">Oncorhynchus mykiss</name>
    <name type="common">Rainbow trout</name>
    <name type="synonym">Salmo gairdneri</name>
    <dbReference type="NCBI Taxonomy" id="8022"/>
    <lineage>
        <taxon>Eukaryota</taxon>
        <taxon>Metazoa</taxon>
        <taxon>Chordata</taxon>
        <taxon>Craniata</taxon>
        <taxon>Vertebrata</taxon>
        <taxon>Euteleostomi</taxon>
        <taxon>Actinopterygii</taxon>
        <taxon>Neopterygii</taxon>
        <taxon>Teleostei</taxon>
        <taxon>Protacanthopterygii</taxon>
        <taxon>Salmoniformes</taxon>
        <taxon>Salmonidae</taxon>
        <taxon>Salmoninae</taxon>
        <taxon>Oncorhynchus</taxon>
    </lineage>
</organism>
<evidence type="ECO:0000256" key="2">
    <source>
        <dbReference type="SAM" id="SignalP"/>
    </source>
</evidence>
<accession>A0A8K9XZI9</accession>
<protein>
    <submittedName>
        <fullName evidence="3">Uncharacterized protein</fullName>
    </submittedName>
</protein>
<reference evidence="3" key="3">
    <citation type="submission" date="2025-09" db="UniProtKB">
        <authorList>
            <consortium name="Ensembl"/>
        </authorList>
    </citation>
    <scope>IDENTIFICATION</scope>
</reference>
<dbReference type="GeneTree" id="ENSGT00940000164511"/>
<dbReference type="Proteomes" id="UP000694395">
    <property type="component" value="Chromosome 16"/>
</dbReference>
<reference evidence="3" key="2">
    <citation type="submission" date="2025-08" db="UniProtKB">
        <authorList>
            <consortium name="Ensembl"/>
        </authorList>
    </citation>
    <scope>IDENTIFICATION</scope>
</reference>
<reference evidence="3" key="1">
    <citation type="submission" date="2020-07" db="EMBL/GenBank/DDBJ databases">
        <title>A long reads based de novo assembly of the rainbow trout Arlee double haploid line genome.</title>
        <authorList>
            <person name="Gao G."/>
            <person name="Palti Y."/>
        </authorList>
    </citation>
    <scope>NUCLEOTIDE SEQUENCE [LARGE SCALE GENOMIC DNA]</scope>
</reference>
<feature type="compositionally biased region" description="Basic and acidic residues" evidence="1">
    <location>
        <begin position="214"/>
        <end position="230"/>
    </location>
</feature>
<dbReference type="Ensembl" id="ENSOMYT00000133133.1">
    <property type="protein sequence ID" value="ENSOMYP00000139529.1"/>
    <property type="gene ID" value="ENSOMYG00000062432.1"/>
</dbReference>
<keyword evidence="2" id="KW-0732">Signal</keyword>
<feature type="signal peptide" evidence="2">
    <location>
        <begin position="1"/>
        <end position="34"/>
    </location>
</feature>
<evidence type="ECO:0000256" key="1">
    <source>
        <dbReference type="SAM" id="MobiDB-lite"/>
    </source>
</evidence>
<dbReference type="Pfam" id="PF21122">
    <property type="entry name" value="KA1_BRSK"/>
    <property type="match status" value="1"/>
</dbReference>
<feature type="compositionally biased region" description="Gly residues" evidence="1">
    <location>
        <begin position="231"/>
        <end position="243"/>
    </location>
</feature>
<feature type="region of interest" description="Disordered" evidence="1">
    <location>
        <begin position="185"/>
        <end position="267"/>
    </location>
</feature>
<dbReference type="AlphaFoldDB" id="A0A8K9XZI9"/>
<name>A0A8K9XZI9_ONCMY</name>